<evidence type="ECO:0000256" key="2">
    <source>
        <dbReference type="ARBA" id="ARBA00022801"/>
    </source>
</evidence>
<evidence type="ECO:0000259" key="4">
    <source>
        <dbReference type="Pfam" id="PF00149"/>
    </source>
</evidence>
<name>A0A556AS88_9BURK</name>
<dbReference type="SUPFAM" id="SSF56300">
    <property type="entry name" value="Metallo-dependent phosphatases"/>
    <property type="match status" value="1"/>
</dbReference>
<dbReference type="InterPro" id="IPR029052">
    <property type="entry name" value="Metallo-depent_PP-like"/>
</dbReference>
<dbReference type="CDD" id="cd00840">
    <property type="entry name" value="MPP_Mre11_N"/>
    <property type="match status" value="1"/>
</dbReference>
<sequence>MPLFLHTADWQIGRHYGQLDPADGAILAEARFEAVATLARIARERQVDAVLVAGDVFDMQEVSDRTIRRLFGLLEAYAGPWVLLAGNHDAALPTSVWTRARALGCVPPQVRIPDAPGVLGLPEAGLAVLAAPLTQRQTYDDVTRDFDAMQAPAGLVRVGLAHGSVSGRLPEAADASNPIDPARAERASLDYLALGDWHGCLRIDARTWYAGTPEPDRFRGNEPGVALAVRIDRPGALPEVERIPVGRYRWQAWRERIALPGDVEALAARLAALGADDVLRLTLEGEVDGAGQAALERAIGQAQGRARALRASLDGLRLVPADADFAEMAAGGYLADVVAELRFRQDDPQEGAVAREALRVLLGYARESAAGGGA</sequence>
<reference evidence="5 6" key="1">
    <citation type="submission" date="2019-07" db="EMBL/GenBank/DDBJ databases">
        <title>Qingshengfaniella alkalisoli gen. nov., sp. nov., isolated from saline soil.</title>
        <authorList>
            <person name="Xu L."/>
            <person name="Huang X.-X."/>
            <person name="Sun J.-Q."/>
        </authorList>
    </citation>
    <scope>NUCLEOTIDE SEQUENCE [LARGE SCALE GENOMIC DNA]</scope>
    <source>
        <strain evidence="5 6">DSM 27279</strain>
    </source>
</reference>
<dbReference type="AlphaFoldDB" id="A0A556AS88"/>
<dbReference type="InterPro" id="IPR041796">
    <property type="entry name" value="Mre11_N"/>
</dbReference>
<dbReference type="EMBL" id="VLTJ01000020">
    <property type="protein sequence ID" value="TSH95809.1"/>
    <property type="molecule type" value="Genomic_DNA"/>
</dbReference>
<dbReference type="OrthoDB" id="9773856at2"/>
<dbReference type="Gene3D" id="3.60.21.10">
    <property type="match status" value="1"/>
</dbReference>
<gene>
    <name evidence="5" type="ORF">FOZ76_10480</name>
</gene>
<dbReference type="GO" id="GO:0004527">
    <property type="term" value="F:exonuclease activity"/>
    <property type="evidence" value="ECO:0007669"/>
    <property type="project" value="UniProtKB-KW"/>
</dbReference>
<keyword evidence="3 5" id="KW-0269">Exonuclease</keyword>
<dbReference type="InterPro" id="IPR014577">
    <property type="entry name" value="UCP033093_metalloPase"/>
</dbReference>
<dbReference type="InterPro" id="IPR004843">
    <property type="entry name" value="Calcineurin-like_PHP"/>
</dbReference>
<accession>A0A556AS88</accession>
<dbReference type="RefSeq" id="WP_143948161.1">
    <property type="nucleotide sequence ID" value="NZ_BAABMB010000002.1"/>
</dbReference>
<feature type="domain" description="Calcineurin-like phosphoesterase" evidence="4">
    <location>
        <begin position="4"/>
        <end position="93"/>
    </location>
</feature>
<evidence type="ECO:0000256" key="3">
    <source>
        <dbReference type="ARBA" id="ARBA00022839"/>
    </source>
</evidence>
<dbReference type="InterPro" id="IPR050535">
    <property type="entry name" value="DNA_Repair-Maintenance_Comp"/>
</dbReference>
<dbReference type="PANTHER" id="PTHR30337">
    <property type="entry name" value="COMPONENT OF ATP-DEPENDENT DSDNA EXONUCLEASE"/>
    <property type="match status" value="1"/>
</dbReference>
<keyword evidence="6" id="KW-1185">Reference proteome</keyword>
<comment type="caution">
    <text evidence="5">The sequence shown here is derived from an EMBL/GenBank/DDBJ whole genome shotgun (WGS) entry which is preliminary data.</text>
</comment>
<keyword evidence="1" id="KW-0540">Nuclease</keyword>
<dbReference type="PIRSF" id="PIRSF033093">
    <property type="entry name" value="UCP_ML1119"/>
    <property type="match status" value="1"/>
</dbReference>
<evidence type="ECO:0000313" key="5">
    <source>
        <dbReference type="EMBL" id="TSH95809.1"/>
    </source>
</evidence>
<evidence type="ECO:0000313" key="6">
    <source>
        <dbReference type="Proteomes" id="UP000318405"/>
    </source>
</evidence>
<dbReference type="PANTHER" id="PTHR30337:SF0">
    <property type="entry name" value="NUCLEASE SBCCD SUBUNIT D"/>
    <property type="match status" value="1"/>
</dbReference>
<organism evidence="5 6">
    <name type="scientific">Verticiella sediminum</name>
    <dbReference type="NCBI Taxonomy" id="1247510"/>
    <lineage>
        <taxon>Bacteria</taxon>
        <taxon>Pseudomonadati</taxon>
        <taxon>Pseudomonadota</taxon>
        <taxon>Betaproteobacteria</taxon>
        <taxon>Burkholderiales</taxon>
        <taxon>Alcaligenaceae</taxon>
        <taxon>Verticiella</taxon>
    </lineage>
</organism>
<evidence type="ECO:0000256" key="1">
    <source>
        <dbReference type="ARBA" id="ARBA00022722"/>
    </source>
</evidence>
<proteinExistence type="predicted"/>
<protein>
    <submittedName>
        <fullName evidence="5">DNA repair exonuclease</fullName>
    </submittedName>
</protein>
<keyword evidence="2" id="KW-0378">Hydrolase</keyword>
<dbReference type="Pfam" id="PF00149">
    <property type="entry name" value="Metallophos"/>
    <property type="match status" value="1"/>
</dbReference>
<dbReference type="Proteomes" id="UP000318405">
    <property type="component" value="Unassembled WGS sequence"/>
</dbReference>